<evidence type="ECO:0000313" key="4">
    <source>
        <dbReference type="Proteomes" id="UP000579153"/>
    </source>
</evidence>
<dbReference type="InterPro" id="IPR002477">
    <property type="entry name" value="Peptidoglycan-bd-like"/>
</dbReference>
<dbReference type="EMBL" id="JACHMB010000001">
    <property type="protein sequence ID" value="MBB5780007.1"/>
    <property type="molecule type" value="Genomic_DNA"/>
</dbReference>
<dbReference type="SUPFAM" id="SSF51294">
    <property type="entry name" value="Hedgehog/intein (Hint) domain"/>
    <property type="match status" value="1"/>
</dbReference>
<dbReference type="InterPro" id="IPR015510">
    <property type="entry name" value="PGRP"/>
</dbReference>
<dbReference type="InterPro" id="IPR036366">
    <property type="entry name" value="PGBDSf"/>
</dbReference>
<dbReference type="SUPFAM" id="SSF47090">
    <property type="entry name" value="PGBD-like"/>
    <property type="match status" value="1"/>
</dbReference>
<organism evidence="3 4">
    <name type="scientific">Nonomuraea jabiensis</name>
    <dbReference type="NCBI Taxonomy" id="882448"/>
    <lineage>
        <taxon>Bacteria</taxon>
        <taxon>Bacillati</taxon>
        <taxon>Actinomycetota</taxon>
        <taxon>Actinomycetes</taxon>
        <taxon>Streptosporangiales</taxon>
        <taxon>Streptosporangiaceae</taxon>
        <taxon>Nonomuraea</taxon>
    </lineage>
</organism>
<name>A0A7W9GA39_9ACTN</name>
<sequence>MAIDLVLRKDWNARPPRGDYTQLDSTKGVKVHYTGGRVDPGIVSDHSGCVALVRSIQGFHMDDNGWIDIGYCVDEETELLTRQGWKSYRDLRAGDVALTLDHDTGMSEWQPVLEVCVFPAMEREMIRMEGPAHSSLTTPHHRWPVERQAGQDTRRLWVTTETIGHRDRIPVAAPCADLPAEPKWSDAFVELVAWFAAEGASGASGVAIHRSRRDPAHLMRIRAALHKVFGPPAAGASRWRETARDDLVEFRLPAEAGRQLAEVAPGRVPGYEFLLSLSRAQLALFLETSLTAGDAGRDRLAREDRAAAEAYMFAALLAGSGAAMSRLPETGMWLTTIRRQHSVVPRPALRIRRETYRGRIWCPRTENQSWLARREGTVYFTGNTMVACPHRKVFEGRGPHHLPAANGPGLNAGHYAVLGLVGNAGLVQPTDGVLHAILDAIQYLRDKGRAGTEIKGHRDGYSTDCPGDPLYDWIRRGAPRPGGPPPTEPAAPPFPGRLLKYPPVMHGEDVRTWQAQMKRRGFDLAVDGAYGAGSREVCRRFQRRQGIEDDGVVGPLTWRLTWEAPAS</sequence>
<evidence type="ECO:0000259" key="2">
    <source>
        <dbReference type="Pfam" id="PF01471"/>
    </source>
</evidence>
<dbReference type="Gene3D" id="3.40.80.10">
    <property type="entry name" value="Peptidoglycan recognition protein-like"/>
    <property type="match status" value="2"/>
</dbReference>
<reference evidence="3 4" key="1">
    <citation type="submission" date="2020-08" db="EMBL/GenBank/DDBJ databases">
        <title>Sequencing the genomes of 1000 actinobacteria strains.</title>
        <authorList>
            <person name="Klenk H.-P."/>
        </authorList>
    </citation>
    <scope>NUCLEOTIDE SEQUENCE [LARGE SCALE GENOMIC DNA]</scope>
    <source>
        <strain evidence="3 4">DSM 45507</strain>
    </source>
</reference>
<accession>A0A7W9GA39</accession>
<dbReference type="RefSeq" id="WP_313045421.1">
    <property type="nucleotide sequence ID" value="NZ_JACHMB010000001.1"/>
</dbReference>
<gene>
    <name evidence="3" type="ORF">HD596_006763</name>
</gene>
<comment type="caution">
    <text evidence="3">The sequence shown here is derived from an EMBL/GenBank/DDBJ whole genome shotgun (WGS) entry which is preliminary data.</text>
</comment>
<feature type="domain" description="Peptidoglycan binding-like" evidence="2">
    <location>
        <begin position="507"/>
        <end position="559"/>
    </location>
</feature>
<feature type="compositionally biased region" description="Pro residues" evidence="1">
    <location>
        <begin position="481"/>
        <end position="495"/>
    </location>
</feature>
<dbReference type="PANTHER" id="PTHR11022">
    <property type="entry name" value="PEPTIDOGLYCAN RECOGNITION PROTEIN"/>
    <property type="match status" value="1"/>
</dbReference>
<dbReference type="Gene3D" id="1.10.101.10">
    <property type="entry name" value="PGBD-like superfamily/PGBD"/>
    <property type="match status" value="1"/>
</dbReference>
<dbReference type="SUPFAM" id="SSF55846">
    <property type="entry name" value="N-acetylmuramoyl-L-alanine amidase-like"/>
    <property type="match status" value="2"/>
</dbReference>
<evidence type="ECO:0000256" key="1">
    <source>
        <dbReference type="SAM" id="MobiDB-lite"/>
    </source>
</evidence>
<dbReference type="InterPro" id="IPR036844">
    <property type="entry name" value="Hint_dom_sf"/>
</dbReference>
<dbReference type="GO" id="GO:0009253">
    <property type="term" value="P:peptidoglycan catabolic process"/>
    <property type="evidence" value="ECO:0007669"/>
    <property type="project" value="InterPro"/>
</dbReference>
<dbReference type="AlphaFoldDB" id="A0A7W9GA39"/>
<keyword evidence="4" id="KW-1185">Reference proteome</keyword>
<feature type="region of interest" description="Disordered" evidence="1">
    <location>
        <begin position="476"/>
        <end position="495"/>
    </location>
</feature>
<dbReference type="GO" id="GO:0008745">
    <property type="term" value="F:N-acetylmuramoyl-L-alanine amidase activity"/>
    <property type="evidence" value="ECO:0007669"/>
    <property type="project" value="InterPro"/>
</dbReference>
<dbReference type="InterPro" id="IPR036505">
    <property type="entry name" value="Amidase/PGRP_sf"/>
</dbReference>
<dbReference type="PANTHER" id="PTHR11022:SF41">
    <property type="entry name" value="PEPTIDOGLYCAN-RECOGNITION PROTEIN LC-RELATED"/>
    <property type="match status" value="1"/>
</dbReference>
<dbReference type="Proteomes" id="UP000579153">
    <property type="component" value="Unassembled WGS sequence"/>
</dbReference>
<dbReference type="Pfam" id="PF01471">
    <property type="entry name" value="PG_binding_1"/>
    <property type="match status" value="1"/>
</dbReference>
<dbReference type="InterPro" id="IPR036365">
    <property type="entry name" value="PGBD-like_sf"/>
</dbReference>
<protein>
    <recommendedName>
        <fullName evidence="2">Peptidoglycan binding-like domain-containing protein</fullName>
    </recommendedName>
</protein>
<proteinExistence type="predicted"/>
<evidence type="ECO:0000313" key="3">
    <source>
        <dbReference type="EMBL" id="MBB5780007.1"/>
    </source>
</evidence>